<dbReference type="EMBL" id="VLLE01000008">
    <property type="protein sequence ID" value="TWI77981.1"/>
    <property type="molecule type" value="Genomic_DNA"/>
</dbReference>
<comment type="caution">
    <text evidence="2">The sequence shown here is derived from an EMBL/GenBank/DDBJ whole genome shotgun (WGS) entry which is preliminary data.</text>
</comment>
<organism evidence="2 3">
    <name type="scientific">Lacibacter cauensis</name>
    <dbReference type="NCBI Taxonomy" id="510947"/>
    <lineage>
        <taxon>Bacteria</taxon>
        <taxon>Pseudomonadati</taxon>
        <taxon>Bacteroidota</taxon>
        <taxon>Chitinophagia</taxon>
        <taxon>Chitinophagales</taxon>
        <taxon>Chitinophagaceae</taxon>
        <taxon>Lacibacter</taxon>
    </lineage>
</organism>
<dbReference type="SUPFAM" id="SSF160631">
    <property type="entry name" value="SMI1/KNR4-like"/>
    <property type="match status" value="1"/>
</dbReference>
<evidence type="ECO:0000259" key="1">
    <source>
        <dbReference type="SMART" id="SM00860"/>
    </source>
</evidence>
<reference evidence="2 3" key="1">
    <citation type="journal article" date="2015" name="Stand. Genomic Sci.">
        <title>Genomic Encyclopedia of Bacterial and Archaeal Type Strains, Phase III: the genomes of soil and plant-associated and newly described type strains.</title>
        <authorList>
            <person name="Whitman W.B."/>
            <person name="Woyke T."/>
            <person name="Klenk H.P."/>
            <person name="Zhou Y."/>
            <person name="Lilburn T.G."/>
            <person name="Beck B.J."/>
            <person name="De Vos P."/>
            <person name="Vandamme P."/>
            <person name="Eisen J.A."/>
            <person name="Garrity G."/>
            <person name="Hugenholtz P."/>
            <person name="Kyrpides N.C."/>
        </authorList>
    </citation>
    <scope>NUCLEOTIDE SEQUENCE [LARGE SCALE GENOMIC DNA]</scope>
    <source>
        <strain evidence="2 3">CGMCC 1.7271</strain>
    </source>
</reference>
<protein>
    <submittedName>
        <fullName evidence="2">SMI1/KNR4 family protein SUKH-1</fullName>
    </submittedName>
</protein>
<dbReference type="AlphaFoldDB" id="A0A562S9A4"/>
<feature type="domain" description="Knr4/Smi1-like" evidence="1">
    <location>
        <begin position="22"/>
        <end position="133"/>
    </location>
</feature>
<dbReference type="Gene3D" id="3.40.1580.10">
    <property type="entry name" value="SMI1/KNR4-like"/>
    <property type="match status" value="1"/>
</dbReference>
<keyword evidence="3" id="KW-1185">Reference proteome</keyword>
<dbReference type="InterPro" id="IPR037883">
    <property type="entry name" value="Knr4/Smi1-like_sf"/>
</dbReference>
<proteinExistence type="predicted"/>
<dbReference type="SMART" id="SM00860">
    <property type="entry name" value="SMI1_KNR4"/>
    <property type="match status" value="1"/>
</dbReference>
<evidence type="ECO:0000313" key="2">
    <source>
        <dbReference type="EMBL" id="TWI77981.1"/>
    </source>
</evidence>
<name>A0A562S9A4_9BACT</name>
<dbReference type="Proteomes" id="UP000316167">
    <property type="component" value="Unassembled WGS sequence"/>
</dbReference>
<accession>A0A562S9A4</accession>
<gene>
    <name evidence="2" type="ORF">IQ13_4224</name>
</gene>
<dbReference type="Pfam" id="PF09346">
    <property type="entry name" value="SMI1_KNR4"/>
    <property type="match status" value="1"/>
</dbReference>
<evidence type="ECO:0000313" key="3">
    <source>
        <dbReference type="Proteomes" id="UP000316167"/>
    </source>
</evidence>
<sequence>MSDLIKRYFLNTADNANEFNPPATDKKISELENQLSIELPTDYKDFLKFTNGFAGLVNEFVVDFDPVDTIYKSTQGTCAEFFPWAICIGTNGGGEMFVIDKRQTPYQFGLLPKIADEKDFLPLGDTFEKFVEGLYNYTAFDKI</sequence>
<dbReference type="OrthoDB" id="9795554at2"/>
<dbReference type="InterPro" id="IPR018958">
    <property type="entry name" value="Knr4/Smi1-like_dom"/>
</dbReference>
<dbReference type="RefSeq" id="WP_144888679.1">
    <property type="nucleotide sequence ID" value="NZ_VLLE01000008.1"/>
</dbReference>